<protein>
    <submittedName>
        <fullName evidence="3">Membrane protein</fullName>
    </submittedName>
</protein>
<evidence type="ECO:0000259" key="2">
    <source>
        <dbReference type="Pfam" id="PF13628"/>
    </source>
</evidence>
<dbReference type="Pfam" id="PF13628">
    <property type="entry name" value="DUF4142"/>
    <property type="match status" value="1"/>
</dbReference>
<dbReference type="Gene3D" id="1.20.1260.10">
    <property type="match status" value="1"/>
</dbReference>
<dbReference type="PANTHER" id="PTHR38593">
    <property type="entry name" value="BLR2558 PROTEIN"/>
    <property type="match status" value="1"/>
</dbReference>
<keyword evidence="4" id="KW-1185">Reference proteome</keyword>
<dbReference type="Proteomes" id="UP001549251">
    <property type="component" value="Unassembled WGS sequence"/>
</dbReference>
<feature type="chain" id="PRO_5047261872" evidence="1">
    <location>
        <begin position="23"/>
        <end position="178"/>
    </location>
</feature>
<sequence length="178" mass="18318">MNKPLFALVLALGLGSLASVHAQQAPAAPAINDAQIAHIAYTAGAIDVTAAKQALSKSHNKAVIEFAKEMARDHAAVNDQALALAKKLGVTPADNATSQSLAKGAAAEQTKLAALSGAAYDKAYAANEVAFHKAVLAALDGTLIPATQNAELKSLLETGSKLFHEHQMHAEHLAASLK</sequence>
<evidence type="ECO:0000313" key="4">
    <source>
        <dbReference type="Proteomes" id="UP001549251"/>
    </source>
</evidence>
<keyword evidence="1" id="KW-0732">Signal</keyword>
<name>A0ABV2PWM9_9GAMM</name>
<evidence type="ECO:0000313" key="3">
    <source>
        <dbReference type="EMBL" id="MET4569258.1"/>
    </source>
</evidence>
<dbReference type="PANTHER" id="PTHR38593:SF1">
    <property type="entry name" value="BLR2558 PROTEIN"/>
    <property type="match status" value="1"/>
</dbReference>
<accession>A0ABV2PWM9</accession>
<proteinExistence type="predicted"/>
<feature type="signal peptide" evidence="1">
    <location>
        <begin position="1"/>
        <end position="22"/>
    </location>
</feature>
<dbReference type="InterPro" id="IPR012347">
    <property type="entry name" value="Ferritin-like"/>
</dbReference>
<evidence type="ECO:0000256" key="1">
    <source>
        <dbReference type="SAM" id="SignalP"/>
    </source>
</evidence>
<organism evidence="3 4">
    <name type="scientific">Rhodanobacter soli</name>
    <dbReference type="NCBI Taxonomy" id="590609"/>
    <lineage>
        <taxon>Bacteria</taxon>
        <taxon>Pseudomonadati</taxon>
        <taxon>Pseudomonadota</taxon>
        <taxon>Gammaproteobacteria</taxon>
        <taxon>Lysobacterales</taxon>
        <taxon>Rhodanobacteraceae</taxon>
        <taxon>Rhodanobacter</taxon>
    </lineage>
</organism>
<reference evidence="3 4" key="1">
    <citation type="submission" date="2024-06" db="EMBL/GenBank/DDBJ databases">
        <title>Sorghum-associated microbial communities from plants grown in Nebraska, USA.</title>
        <authorList>
            <person name="Schachtman D."/>
        </authorList>
    </citation>
    <scope>NUCLEOTIDE SEQUENCE [LARGE SCALE GENOMIC DNA]</scope>
    <source>
        <strain evidence="3 4">1757</strain>
    </source>
</reference>
<dbReference type="EMBL" id="JBEPSD010000001">
    <property type="protein sequence ID" value="MET4569258.1"/>
    <property type="molecule type" value="Genomic_DNA"/>
</dbReference>
<gene>
    <name evidence="3" type="ORF">ABIE04_001585</name>
</gene>
<comment type="caution">
    <text evidence="3">The sequence shown here is derived from an EMBL/GenBank/DDBJ whole genome shotgun (WGS) entry which is preliminary data.</text>
</comment>
<dbReference type="InterPro" id="IPR025419">
    <property type="entry name" value="DUF4142"/>
</dbReference>
<feature type="domain" description="DUF4142" evidence="2">
    <location>
        <begin position="32"/>
        <end position="173"/>
    </location>
</feature>
<dbReference type="RefSeq" id="WP_354548433.1">
    <property type="nucleotide sequence ID" value="NZ_JBEPSD010000001.1"/>
</dbReference>